<proteinExistence type="inferred from homology"/>
<name>A0A8F0JYH0_9PHAE</name>
<comment type="similarity">
    <text evidence="1 8">Belongs to the universal ribosomal protein uS3 family.</text>
</comment>
<evidence type="ECO:0000256" key="2">
    <source>
        <dbReference type="ARBA" id="ARBA00022730"/>
    </source>
</evidence>
<dbReference type="HAMAP" id="MF_01309_B">
    <property type="entry name" value="Ribosomal_uS3_B"/>
    <property type="match status" value="1"/>
</dbReference>
<dbReference type="InterPro" id="IPR057258">
    <property type="entry name" value="Ribosomal_uS3"/>
</dbReference>
<dbReference type="InterPro" id="IPR015946">
    <property type="entry name" value="KH_dom-like_a/b"/>
</dbReference>
<dbReference type="Pfam" id="PF07650">
    <property type="entry name" value="KH_2"/>
    <property type="match status" value="1"/>
</dbReference>
<dbReference type="PANTHER" id="PTHR11760">
    <property type="entry name" value="30S/40S RIBOSOMAL PROTEIN S3"/>
    <property type="match status" value="1"/>
</dbReference>
<dbReference type="PROSITE" id="PS00548">
    <property type="entry name" value="RIBOSOMAL_S3"/>
    <property type="match status" value="1"/>
</dbReference>
<dbReference type="NCBIfam" id="TIGR01009">
    <property type="entry name" value="rpsC_bact"/>
    <property type="match status" value="1"/>
</dbReference>
<gene>
    <name evidence="10" type="primary">rps3</name>
</gene>
<evidence type="ECO:0000256" key="8">
    <source>
        <dbReference type="RuleBase" id="RU003624"/>
    </source>
</evidence>
<dbReference type="Gene3D" id="3.30.1140.32">
    <property type="entry name" value="Ribosomal protein S3, C-terminal domain"/>
    <property type="match status" value="1"/>
</dbReference>
<dbReference type="EMBL" id="MZ156028">
    <property type="protein sequence ID" value="QWK41868.1"/>
    <property type="molecule type" value="Genomic_DNA"/>
</dbReference>
<evidence type="ECO:0000313" key="10">
    <source>
        <dbReference type="EMBL" id="QWK41868.1"/>
    </source>
</evidence>
<dbReference type="GO" id="GO:0006412">
    <property type="term" value="P:translation"/>
    <property type="evidence" value="ECO:0007669"/>
    <property type="project" value="InterPro"/>
</dbReference>
<dbReference type="GO" id="GO:0003735">
    <property type="term" value="F:structural constituent of ribosome"/>
    <property type="evidence" value="ECO:0007669"/>
    <property type="project" value="InterPro"/>
</dbReference>
<dbReference type="InterPro" id="IPR004044">
    <property type="entry name" value="KH_dom_type_2"/>
</dbReference>
<keyword evidence="10" id="KW-0934">Plastid</keyword>
<dbReference type="Pfam" id="PF00189">
    <property type="entry name" value="Ribosomal_S3_C"/>
    <property type="match status" value="1"/>
</dbReference>
<organism evidence="10">
    <name type="scientific">Protohalopteris sp</name>
    <dbReference type="NCBI Taxonomy" id="2843287"/>
    <lineage>
        <taxon>Eukaryota</taxon>
        <taxon>Sar</taxon>
        <taxon>Stramenopiles</taxon>
        <taxon>Ochrophyta</taxon>
        <taxon>PX clade</taxon>
        <taxon>Phaeophyceae</taxon>
        <taxon>Sphacelariales</taxon>
        <taxon>Stypocaulaceae</taxon>
        <taxon>Protohalopteris</taxon>
    </lineage>
</organism>
<reference evidence="10" key="1">
    <citation type="journal article" date="2021" name="Genome Biol. Evol.">
        <title>Genomic rearrangements and sequence evolution across brown algal organelles.</title>
        <authorList>
            <person name="Starko S."/>
            <person name="Bringloe T.T."/>
            <person name="Gomez M.S."/>
            <person name="Darby H."/>
            <person name="Graham S.W."/>
            <person name="Martone P.T."/>
        </authorList>
    </citation>
    <scope>NUCLEOTIDE SEQUENCE</scope>
</reference>
<feature type="domain" description="KH type-2" evidence="9">
    <location>
        <begin position="40"/>
        <end position="116"/>
    </location>
</feature>
<evidence type="ECO:0000256" key="6">
    <source>
        <dbReference type="ARBA" id="ARBA00035154"/>
    </source>
</evidence>
<dbReference type="CDD" id="cd02412">
    <property type="entry name" value="KH-II_30S_S3"/>
    <property type="match status" value="1"/>
</dbReference>
<dbReference type="InterPro" id="IPR036419">
    <property type="entry name" value="Ribosomal_S3_C_sf"/>
</dbReference>
<evidence type="ECO:0000256" key="3">
    <source>
        <dbReference type="ARBA" id="ARBA00022884"/>
    </source>
</evidence>
<evidence type="ECO:0000259" key="9">
    <source>
        <dbReference type="PROSITE" id="PS50823"/>
    </source>
</evidence>
<evidence type="ECO:0000256" key="1">
    <source>
        <dbReference type="ARBA" id="ARBA00010761"/>
    </source>
</evidence>
<dbReference type="Gene3D" id="3.30.300.20">
    <property type="match status" value="1"/>
</dbReference>
<dbReference type="InterPro" id="IPR005704">
    <property type="entry name" value="Ribosomal_uS3_bac-typ"/>
</dbReference>
<sequence length="223" mass="25782">MGHKTHPLGFRLGIVQQDRSLWYSNRASSYINFLKQDYAIREVISQTLKSNNLVFSGITKIIIRRPERKKKVYIEIQSAVPSRIVGNSGSTIRNLDKRLSTLLKPEKVLLNIVEIEEPYAEAVILVDILVKKLEERTSFRRCIRAILQRYRTVNEINGIKIQIAGRLNGAEIARTEWVREGRVPLQTLRADIDYCYKTAQTIYGILGIKIWLFKTEVLNEKLI</sequence>
<dbReference type="GO" id="GO:0019843">
    <property type="term" value="F:rRNA binding"/>
    <property type="evidence" value="ECO:0007669"/>
    <property type="project" value="UniProtKB-KW"/>
</dbReference>
<keyword evidence="4 8" id="KW-0689">Ribosomal protein</keyword>
<geneLocation type="plastid" evidence="10"/>
<dbReference type="PANTHER" id="PTHR11760:SF19">
    <property type="entry name" value="SMALL RIBOSOMAL SUBUNIT PROTEIN US3C"/>
    <property type="match status" value="1"/>
</dbReference>
<keyword evidence="3 7" id="KW-0694">RNA-binding</keyword>
<protein>
    <recommendedName>
        <fullName evidence="6">Small ribosomal subunit protein uS3c</fullName>
    </recommendedName>
</protein>
<keyword evidence="2" id="KW-0699">rRNA-binding</keyword>
<dbReference type="AlphaFoldDB" id="A0A8F0JYH0"/>
<keyword evidence="5 8" id="KW-0687">Ribonucleoprotein</keyword>
<dbReference type="InterPro" id="IPR009019">
    <property type="entry name" value="KH_sf_prok-type"/>
</dbReference>
<dbReference type="GO" id="GO:0022627">
    <property type="term" value="C:cytosolic small ribosomal subunit"/>
    <property type="evidence" value="ECO:0007669"/>
    <property type="project" value="TreeGrafter"/>
</dbReference>
<dbReference type="InterPro" id="IPR001351">
    <property type="entry name" value="Ribosomal_uS3_C"/>
</dbReference>
<accession>A0A8F0JYH0</accession>
<dbReference type="SUPFAM" id="SSF54821">
    <property type="entry name" value="Ribosomal protein S3 C-terminal domain"/>
    <property type="match status" value="1"/>
</dbReference>
<dbReference type="SUPFAM" id="SSF54814">
    <property type="entry name" value="Prokaryotic type KH domain (KH-domain type II)"/>
    <property type="match status" value="1"/>
</dbReference>
<evidence type="ECO:0000256" key="4">
    <source>
        <dbReference type="ARBA" id="ARBA00022980"/>
    </source>
</evidence>
<dbReference type="InterPro" id="IPR018280">
    <property type="entry name" value="Ribosomal_uS3_CS"/>
</dbReference>
<evidence type="ECO:0000256" key="5">
    <source>
        <dbReference type="ARBA" id="ARBA00023274"/>
    </source>
</evidence>
<evidence type="ECO:0000256" key="7">
    <source>
        <dbReference type="PROSITE-ProRule" id="PRU00118"/>
    </source>
</evidence>
<dbReference type="PROSITE" id="PS50823">
    <property type="entry name" value="KH_TYPE_2"/>
    <property type="match status" value="1"/>
</dbReference>